<feature type="region of interest" description="Disordered" evidence="1">
    <location>
        <begin position="68"/>
        <end position="96"/>
    </location>
</feature>
<reference evidence="2 3" key="1">
    <citation type="submission" date="2017-06" db="EMBL/GenBank/DDBJ databases">
        <title>Comparative genomic analysis of Ambrosia Fusariam Clade fungi.</title>
        <authorList>
            <person name="Stajich J.E."/>
            <person name="Carrillo J."/>
            <person name="Kijimoto T."/>
            <person name="Eskalen A."/>
            <person name="O'Donnell K."/>
            <person name="Kasson M."/>
        </authorList>
    </citation>
    <scope>NUCLEOTIDE SEQUENCE [LARGE SCALE GENOMIC DNA]</scope>
    <source>
        <strain evidence="2 3">UCR1854</strain>
    </source>
</reference>
<proteinExistence type="predicted"/>
<accession>A0A430M1M9</accession>
<organism evidence="2 3">
    <name type="scientific">Fusarium euwallaceae</name>
    <dbReference type="NCBI Taxonomy" id="1147111"/>
    <lineage>
        <taxon>Eukaryota</taxon>
        <taxon>Fungi</taxon>
        <taxon>Dikarya</taxon>
        <taxon>Ascomycota</taxon>
        <taxon>Pezizomycotina</taxon>
        <taxon>Sordariomycetes</taxon>
        <taxon>Hypocreomycetidae</taxon>
        <taxon>Hypocreales</taxon>
        <taxon>Nectriaceae</taxon>
        <taxon>Fusarium</taxon>
        <taxon>Fusarium solani species complex</taxon>
    </lineage>
</organism>
<evidence type="ECO:0000313" key="3">
    <source>
        <dbReference type="Proteomes" id="UP000287124"/>
    </source>
</evidence>
<evidence type="ECO:0000313" key="2">
    <source>
        <dbReference type="EMBL" id="RTE81886.1"/>
    </source>
</evidence>
<dbReference type="Pfam" id="PF10906">
    <property type="entry name" value="Mrx7"/>
    <property type="match status" value="1"/>
</dbReference>
<sequence length="124" mass="14348">MEPSNRSLFMKYKKQNPIAKLKCISRPHRRIGTEPVNTIAPNRNANDPQILRRPGFHRAVGKIHKTINEKQYGRNPHEPLAPGEATADPNSNDRHQRFAKHFIDELKNQFRGKPTELPSERPKK</sequence>
<dbReference type="EMBL" id="MIKF01000034">
    <property type="protein sequence ID" value="RTE81886.1"/>
    <property type="molecule type" value="Genomic_DNA"/>
</dbReference>
<protein>
    <submittedName>
        <fullName evidence="2">Uncharacterized protein</fullName>
    </submittedName>
</protein>
<dbReference type="Proteomes" id="UP000287124">
    <property type="component" value="Unassembled WGS sequence"/>
</dbReference>
<evidence type="ECO:0000256" key="1">
    <source>
        <dbReference type="SAM" id="MobiDB-lite"/>
    </source>
</evidence>
<keyword evidence="3" id="KW-1185">Reference proteome</keyword>
<comment type="caution">
    <text evidence="2">The sequence shown here is derived from an EMBL/GenBank/DDBJ whole genome shotgun (WGS) entry which is preliminary data.</text>
</comment>
<name>A0A430M1M9_9HYPO</name>
<gene>
    <name evidence="2" type="ORF">BHE90_003570</name>
</gene>
<dbReference type="InterPro" id="IPR020301">
    <property type="entry name" value="Mrx7"/>
</dbReference>
<dbReference type="AlphaFoldDB" id="A0A430M1M9"/>
<feature type="compositionally biased region" description="Basic and acidic residues" evidence="1">
    <location>
        <begin position="68"/>
        <end position="77"/>
    </location>
</feature>